<dbReference type="SUPFAM" id="SSF48452">
    <property type="entry name" value="TPR-like"/>
    <property type="match status" value="1"/>
</dbReference>
<feature type="compositionally biased region" description="Basic residues" evidence="2">
    <location>
        <begin position="744"/>
        <end position="762"/>
    </location>
</feature>
<dbReference type="EMBL" id="JBHSPR010000042">
    <property type="protein sequence ID" value="MFC6021370.1"/>
    <property type="molecule type" value="Genomic_DNA"/>
</dbReference>
<feature type="repeat" description="TPR" evidence="1">
    <location>
        <begin position="572"/>
        <end position="605"/>
    </location>
</feature>
<dbReference type="Pfam" id="PF13374">
    <property type="entry name" value="TPR_10"/>
    <property type="match status" value="1"/>
</dbReference>
<dbReference type="GO" id="GO:0005524">
    <property type="term" value="F:ATP binding"/>
    <property type="evidence" value="ECO:0007669"/>
    <property type="project" value="UniProtKB-KW"/>
</dbReference>
<dbReference type="PANTHER" id="PTHR47691">
    <property type="entry name" value="REGULATOR-RELATED"/>
    <property type="match status" value="1"/>
</dbReference>
<evidence type="ECO:0000313" key="5">
    <source>
        <dbReference type="Proteomes" id="UP001596203"/>
    </source>
</evidence>
<feature type="signal peptide" evidence="3">
    <location>
        <begin position="1"/>
        <end position="21"/>
    </location>
</feature>
<dbReference type="SUPFAM" id="SSF52540">
    <property type="entry name" value="P-loop containing nucleoside triphosphate hydrolases"/>
    <property type="match status" value="1"/>
</dbReference>
<dbReference type="PROSITE" id="PS50005">
    <property type="entry name" value="TPR"/>
    <property type="match status" value="1"/>
</dbReference>
<accession>A0ABW1KHZ6</accession>
<dbReference type="Proteomes" id="UP001596203">
    <property type="component" value="Unassembled WGS sequence"/>
</dbReference>
<evidence type="ECO:0000256" key="3">
    <source>
        <dbReference type="SAM" id="SignalP"/>
    </source>
</evidence>
<evidence type="ECO:0000256" key="2">
    <source>
        <dbReference type="SAM" id="MobiDB-lite"/>
    </source>
</evidence>
<dbReference type="PRINTS" id="PR00364">
    <property type="entry name" value="DISEASERSIST"/>
</dbReference>
<dbReference type="Gene3D" id="3.40.50.300">
    <property type="entry name" value="P-loop containing nucleotide triphosphate hydrolases"/>
    <property type="match status" value="1"/>
</dbReference>
<proteinExistence type="predicted"/>
<keyword evidence="4" id="KW-0067">ATP-binding</keyword>
<dbReference type="Pfam" id="PF13424">
    <property type="entry name" value="TPR_12"/>
    <property type="match status" value="2"/>
</dbReference>
<gene>
    <name evidence="4" type="ORF">ACFP2T_35015</name>
</gene>
<dbReference type="SMART" id="SM00028">
    <property type="entry name" value="TPR"/>
    <property type="match status" value="5"/>
</dbReference>
<keyword evidence="3" id="KW-0732">Signal</keyword>
<protein>
    <submittedName>
        <fullName evidence="4">ATP-binding protein</fullName>
    </submittedName>
</protein>
<keyword evidence="5" id="KW-1185">Reference proteome</keyword>
<dbReference type="RefSeq" id="WP_377429475.1">
    <property type="nucleotide sequence ID" value="NZ_JBHSPR010000042.1"/>
</dbReference>
<feature type="chain" id="PRO_5046635667" evidence="3">
    <location>
        <begin position="22"/>
        <end position="762"/>
    </location>
</feature>
<reference evidence="5" key="1">
    <citation type="journal article" date="2019" name="Int. J. Syst. Evol. Microbiol.">
        <title>The Global Catalogue of Microorganisms (GCM) 10K type strain sequencing project: providing services to taxonomists for standard genome sequencing and annotation.</title>
        <authorList>
            <consortium name="The Broad Institute Genomics Platform"/>
            <consortium name="The Broad Institute Genome Sequencing Center for Infectious Disease"/>
            <person name="Wu L."/>
            <person name="Ma J."/>
        </authorList>
    </citation>
    <scope>NUCLEOTIDE SEQUENCE [LARGE SCALE GENOMIC DNA]</scope>
    <source>
        <strain evidence="5">ZS-35-S2</strain>
    </source>
</reference>
<organism evidence="4 5">
    <name type="scientific">Plantactinospora solaniradicis</name>
    <dbReference type="NCBI Taxonomy" id="1723736"/>
    <lineage>
        <taxon>Bacteria</taxon>
        <taxon>Bacillati</taxon>
        <taxon>Actinomycetota</taxon>
        <taxon>Actinomycetes</taxon>
        <taxon>Micromonosporales</taxon>
        <taxon>Micromonosporaceae</taxon>
        <taxon>Plantactinospora</taxon>
    </lineage>
</organism>
<evidence type="ECO:0000256" key="1">
    <source>
        <dbReference type="PROSITE-ProRule" id="PRU00339"/>
    </source>
</evidence>
<comment type="caution">
    <text evidence="4">The sequence shown here is derived from an EMBL/GenBank/DDBJ whole genome shotgun (WGS) entry which is preliminary data.</text>
</comment>
<dbReference type="InterPro" id="IPR019734">
    <property type="entry name" value="TPR_rpt"/>
</dbReference>
<dbReference type="InterPro" id="IPR027417">
    <property type="entry name" value="P-loop_NTPase"/>
</dbReference>
<dbReference type="PANTHER" id="PTHR47691:SF3">
    <property type="entry name" value="HTH-TYPE TRANSCRIPTIONAL REGULATOR RV0890C-RELATED"/>
    <property type="match status" value="1"/>
</dbReference>
<keyword evidence="4" id="KW-0547">Nucleotide-binding</keyword>
<dbReference type="Gene3D" id="1.25.40.10">
    <property type="entry name" value="Tetratricopeptide repeat domain"/>
    <property type="match status" value="1"/>
</dbReference>
<dbReference type="InterPro" id="IPR011990">
    <property type="entry name" value="TPR-like_helical_dom_sf"/>
</dbReference>
<feature type="region of interest" description="Disordered" evidence="2">
    <location>
        <begin position="739"/>
        <end position="762"/>
    </location>
</feature>
<evidence type="ECO:0000313" key="4">
    <source>
        <dbReference type="EMBL" id="MFC6021370.1"/>
    </source>
</evidence>
<name>A0ABW1KHZ6_9ACTN</name>
<sequence length="762" mass="81367">MAVVVAGCALLALPVAVVAMAVNPDENVNIADLMAVWLAAATVAVPLLASMRRRKPSLNPPAARSAAGAAGATVPRQLPAAVRGFAGRAGELAALTSLLDGAGRGGAVVISAVDGTAGVGKTALAVCWAHQVADRFPDGQMYVNLRGYDPVGPPMTPTEAVRGFLDSLDVPAERIPLGLDAQVSLYRSVLAGRRVLVVLDNARDAAQVRPLLPSSPGCMALVTSRTQLTSLIVAEGAQPLTVDLLSIDEARELLVRRLGADRVAAEPEPVREIITRCARLPLALSIVAARAAAHPRFPLAALAAELRQGDGGLQTFVGGEASADIRAVFSWSYRRLDGVSAQLFRLLGLHPGPDVTAAAAASMAGLDLAYTQRALAELARCHLLAEQVQGRYGFHDLLRAYAAELVHCDDPDRERHLAVGRMLDHYLHTANIANALLHPRYDHVAPAAPLPGVRPEDLADGEAALAWFDAEYLVLFAAVHVAADTGRPTLAWQLAHKLIEYLGRRGRWTDWAAVGHIALQVTQRHADLAGQADAHRSLGRAEAWLGRHDEAHRHMRASIDLCTELGDTLGLAEAYNELASVFEHQGDFAGALNASRRALDLHRACGSWRGLARDLNNLGWFHALCGEPEQAVIPCREALALHRAHGNRRGEGHTLDSLGYAHHLLGQHQLAIEHLDQSIVLARDLGDLHALAVRLDHLGDARAAAGNTNAARDLWQQALAILNDLGVIRAGIGPAYPDADHIGAKLRRPHPPSSRLRRNKRP</sequence>
<keyword evidence="1" id="KW-0802">TPR repeat</keyword>